<gene>
    <name evidence="8" type="ORF">TRICI_003223</name>
</gene>
<feature type="transmembrane region" description="Helical" evidence="6">
    <location>
        <begin position="16"/>
        <end position="38"/>
    </location>
</feature>
<comment type="caution">
    <text evidence="8">The sequence shown here is derived from an EMBL/GenBank/DDBJ whole genome shotgun (WGS) entry which is preliminary data.</text>
</comment>
<feature type="transmembrane region" description="Helical" evidence="6">
    <location>
        <begin position="142"/>
        <end position="162"/>
    </location>
</feature>
<keyword evidence="5 6" id="KW-0472">Membrane</keyword>
<dbReference type="VEuPathDB" id="FungiDB:TRICI_003223"/>
<feature type="transmembrane region" description="Helical" evidence="6">
    <location>
        <begin position="174"/>
        <end position="193"/>
    </location>
</feature>
<dbReference type="PROSITE" id="PS50850">
    <property type="entry name" value="MFS"/>
    <property type="match status" value="1"/>
</dbReference>
<feature type="transmembrane region" description="Helical" evidence="6">
    <location>
        <begin position="109"/>
        <end position="130"/>
    </location>
</feature>
<keyword evidence="3 6" id="KW-0812">Transmembrane</keyword>
<sequence>MKIDDRASKLSEPRAVVSLIIFAGAQLLDVLNLTGLIFSTQSIAEKYDIHMEEASWVMSAYSLAFGSFILLGGRLGDFLGLKRVFMIGMSTMSLCSLIIALVQNAYVVFAFRAVQGMGAAFTMPTSIGLVAHTFKGHSQAMALSLIGSAAAMGGIVGVLVGGPFTKTPIGYRGLMFLSFGLSTAFTISIYFVVRETAVNVEKAKRLDFGGTFIIVAGVILVVFGFTSASEGWNRARVIAPIIVGAALIAFFGVYEYCITERLFGVSPLIPKYVWYFPNLLSVFLITPFNYGCLYVTMYTASNQLIALRQNTPLEAAIKCLPFGIVFALSCVIGGVLYSRIPLKVILTIAPVCDIIGASLNSQVGADEPYWQFVFPAQIFTAIGTGIFMATFMNAVVSSAPLDHQGIVSGICSTGGQLGTAITVAISTSEVGDGTKRENYQIAFYTLIGYATVAVIVTLFFVNPVSRLETDEDDTESNSSTDVEYCEQGLYTTSTKSSSELKEKSYQHHVQSVI</sequence>
<evidence type="ECO:0000259" key="7">
    <source>
        <dbReference type="PROSITE" id="PS50850"/>
    </source>
</evidence>
<feature type="transmembrane region" description="Helical" evidence="6">
    <location>
        <begin position="279"/>
        <end position="300"/>
    </location>
</feature>
<feature type="transmembrane region" description="Helical" evidence="6">
    <location>
        <begin position="205"/>
        <end position="225"/>
    </location>
</feature>
<evidence type="ECO:0000256" key="6">
    <source>
        <dbReference type="SAM" id="Phobius"/>
    </source>
</evidence>
<feature type="transmembrane region" description="Helical" evidence="6">
    <location>
        <begin position="320"/>
        <end position="337"/>
    </location>
</feature>
<dbReference type="InterPro" id="IPR020846">
    <property type="entry name" value="MFS_dom"/>
</dbReference>
<evidence type="ECO:0000256" key="4">
    <source>
        <dbReference type="ARBA" id="ARBA00022989"/>
    </source>
</evidence>
<dbReference type="AlphaFoldDB" id="A0A642V4K5"/>
<keyword evidence="4 6" id="KW-1133">Transmembrane helix</keyword>
<feature type="transmembrane region" description="Helical" evidence="6">
    <location>
        <begin position="84"/>
        <end position="103"/>
    </location>
</feature>
<dbReference type="GO" id="GO:0022857">
    <property type="term" value="F:transmembrane transporter activity"/>
    <property type="evidence" value="ECO:0007669"/>
    <property type="project" value="InterPro"/>
</dbReference>
<dbReference type="InterPro" id="IPR036259">
    <property type="entry name" value="MFS_trans_sf"/>
</dbReference>
<dbReference type="Gene3D" id="1.20.1250.20">
    <property type="entry name" value="MFS general substrate transporter like domains"/>
    <property type="match status" value="2"/>
</dbReference>
<evidence type="ECO:0000313" key="9">
    <source>
        <dbReference type="Proteomes" id="UP000761534"/>
    </source>
</evidence>
<dbReference type="EMBL" id="SWFS01000230">
    <property type="protein sequence ID" value="KAA8913340.1"/>
    <property type="molecule type" value="Genomic_DNA"/>
</dbReference>
<feature type="transmembrane region" description="Helical" evidence="6">
    <location>
        <begin position="441"/>
        <end position="461"/>
    </location>
</feature>
<name>A0A642V4K5_9ASCO</name>
<evidence type="ECO:0000313" key="8">
    <source>
        <dbReference type="EMBL" id="KAA8913340.1"/>
    </source>
</evidence>
<evidence type="ECO:0000256" key="3">
    <source>
        <dbReference type="ARBA" id="ARBA00022692"/>
    </source>
</evidence>
<dbReference type="GO" id="GO:0016020">
    <property type="term" value="C:membrane"/>
    <property type="evidence" value="ECO:0007669"/>
    <property type="project" value="UniProtKB-SubCell"/>
</dbReference>
<dbReference type="InterPro" id="IPR011701">
    <property type="entry name" value="MFS"/>
</dbReference>
<reference evidence="8" key="1">
    <citation type="journal article" date="2019" name="G3 (Bethesda)">
        <title>Genome Assemblies of Two Rare Opportunistic Yeast Pathogens: Diutina rugosa (syn. Candida rugosa) and Trichomonascus ciferrii (syn. Candida ciferrii).</title>
        <authorList>
            <person name="Mixao V."/>
            <person name="Saus E."/>
            <person name="Hansen A.P."/>
            <person name="Lass-Florl C."/>
            <person name="Gabaldon T."/>
        </authorList>
    </citation>
    <scope>NUCLEOTIDE SEQUENCE</scope>
    <source>
        <strain evidence="8">CBS 4856</strain>
    </source>
</reference>
<dbReference type="Pfam" id="PF07690">
    <property type="entry name" value="MFS_1"/>
    <property type="match status" value="1"/>
</dbReference>
<protein>
    <recommendedName>
        <fullName evidence="7">Major facilitator superfamily (MFS) profile domain-containing protein</fullName>
    </recommendedName>
</protein>
<dbReference type="PANTHER" id="PTHR42718">
    <property type="entry name" value="MAJOR FACILITATOR SUPERFAMILY MULTIDRUG TRANSPORTER MFSC"/>
    <property type="match status" value="1"/>
</dbReference>
<accession>A0A642V4K5</accession>
<proteinExistence type="predicted"/>
<dbReference type="SUPFAM" id="SSF103473">
    <property type="entry name" value="MFS general substrate transporter"/>
    <property type="match status" value="1"/>
</dbReference>
<keyword evidence="2" id="KW-0813">Transport</keyword>
<feature type="transmembrane region" description="Helical" evidence="6">
    <location>
        <begin position="369"/>
        <end position="391"/>
    </location>
</feature>
<feature type="domain" description="Major facilitator superfamily (MFS) profile" evidence="7">
    <location>
        <begin position="18"/>
        <end position="465"/>
    </location>
</feature>
<keyword evidence="9" id="KW-1185">Reference proteome</keyword>
<evidence type="ECO:0000256" key="1">
    <source>
        <dbReference type="ARBA" id="ARBA00004141"/>
    </source>
</evidence>
<feature type="transmembrane region" description="Helical" evidence="6">
    <location>
        <begin position="54"/>
        <end position="72"/>
    </location>
</feature>
<dbReference type="OrthoDB" id="440755at2759"/>
<dbReference type="Proteomes" id="UP000761534">
    <property type="component" value="Unassembled WGS sequence"/>
</dbReference>
<evidence type="ECO:0000256" key="2">
    <source>
        <dbReference type="ARBA" id="ARBA00022448"/>
    </source>
</evidence>
<dbReference type="PANTHER" id="PTHR42718:SF9">
    <property type="entry name" value="MAJOR FACILITATOR SUPERFAMILY MULTIDRUG TRANSPORTER MFSC"/>
    <property type="match status" value="1"/>
</dbReference>
<feature type="transmembrane region" description="Helical" evidence="6">
    <location>
        <begin position="237"/>
        <end position="258"/>
    </location>
</feature>
<evidence type="ECO:0000256" key="5">
    <source>
        <dbReference type="ARBA" id="ARBA00023136"/>
    </source>
</evidence>
<comment type="subcellular location">
    <subcellularLocation>
        <location evidence="1">Membrane</location>
        <topology evidence="1">Multi-pass membrane protein</topology>
    </subcellularLocation>
</comment>
<organism evidence="8 9">
    <name type="scientific">Trichomonascus ciferrii</name>
    <dbReference type="NCBI Taxonomy" id="44093"/>
    <lineage>
        <taxon>Eukaryota</taxon>
        <taxon>Fungi</taxon>
        <taxon>Dikarya</taxon>
        <taxon>Ascomycota</taxon>
        <taxon>Saccharomycotina</taxon>
        <taxon>Dipodascomycetes</taxon>
        <taxon>Dipodascales</taxon>
        <taxon>Trichomonascaceae</taxon>
        <taxon>Trichomonascus</taxon>
        <taxon>Trichomonascus ciferrii complex</taxon>
    </lineage>
</organism>